<sequence>MPEGHVIEHLEAAADLRVPMALHAETATRWQDFAQGPALTIVDELFNEFSGPDEIWRLSSLDLDLGDVNDLGPDLERIWARRLREVLRKRLVDLRGPTGAAAAVPGLRSRAASRLDLLLHFLRHGRLPWHGRGEDPMTLAAEVLRDHGAALAAALRRMDDRPRMLRRMVAQFDREWLAALVHLLMPGEPGAARRLLDSVSPSGLGGHAPAGTWTLWMALLDEAMAHGGGAKPAATALWRAQLVAALEAGDGFSSANDPLLAVASVWDPLLRDDRAWLKQTLQRYGRTDALRQRLVMALPAAVLPQLLTLWLGDALQVAVHRWIDTVTAGTPASAADTAERRQWLWQATLDHALRGETARFDAERYAAQVIHHVGTVSPPGREAPRRWFDRVAKAATSVLSAAAAALRLRWRPNAEPTLDDGLEGDGLNEAEAPAPLEAMSVENAGLVLLSPYLPRLFSMLDLGTERAFHSEASAIRGVLVLQLLATGQTDAPEPSLLLNKLLCGLDLALPVPRDWTPTAAERQAVDGLLGAVIQHWRALGSTSVGGLQGTFLRRLGRLSRERGDEDAGDSEAWRLAVEPGTFDMLIDRLPWGYSTVKFPWMERVLHVDWR</sequence>
<name>A0ABY6B876_9BURK</name>
<keyword evidence="2" id="KW-1185">Reference proteome</keyword>
<reference evidence="1" key="1">
    <citation type="submission" date="2022-10" db="EMBL/GenBank/DDBJ databases">
        <title>Characterization and whole genome sequencing of a new Roseateles species, isolated from fresh water.</title>
        <authorList>
            <person name="Guliayeva D.Y."/>
            <person name="Akhremchuk A.E."/>
            <person name="Sikolenko M.A."/>
            <person name="Valentovich L.N."/>
            <person name="Sidarenka A.V."/>
        </authorList>
    </citation>
    <scope>NUCLEOTIDE SEQUENCE</scope>
    <source>
        <strain evidence="1">BIM B-1768</strain>
    </source>
</reference>
<protein>
    <submittedName>
        <fullName evidence="1">Contractile injection system tape measure protein</fullName>
    </submittedName>
</protein>
<evidence type="ECO:0000313" key="2">
    <source>
        <dbReference type="Proteomes" id="UP001064933"/>
    </source>
</evidence>
<dbReference type="RefSeq" id="WP_261759235.1">
    <property type="nucleotide sequence ID" value="NZ_CP104562.2"/>
</dbReference>
<gene>
    <name evidence="1" type="ORF">N4261_05665</name>
</gene>
<dbReference type="EMBL" id="CP104562">
    <property type="protein sequence ID" value="UXH79416.1"/>
    <property type="molecule type" value="Genomic_DNA"/>
</dbReference>
<evidence type="ECO:0000313" key="1">
    <source>
        <dbReference type="EMBL" id="UXH79416.1"/>
    </source>
</evidence>
<accession>A0ABY6B876</accession>
<dbReference type="InterPro" id="IPR045538">
    <property type="entry name" value="CIS_TMP"/>
</dbReference>
<dbReference type="Pfam" id="PF19268">
    <property type="entry name" value="CIS_TMP"/>
    <property type="match status" value="2"/>
</dbReference>
<dbReference type="Proteomes" id="UP001064933">
    <property type="component" value="Chromosome"/>
</dbReference>
<proteinExistence type="predicted"/>
<organism evidence="1 2">
    <name type="scientific">Roseateles amylovorans</name>
    <dbReference type="NCBI Taxonomy" id="2978473"/>
    <lineage>
        <taxon>Bacteria</taxon>
        <taxon>Pseudomonadati</taxon>
        <taxon>Pseudomonadota</taxon>
        <taxon>Betaproteobacteria</taxon>
        <taxon>Burkholderiales</taxon>
        <taxon>Sphaerotilaceae</taxon>
        <taxon>Roseateles</taxon>
    </lineage>
</organism>